<proteinExistence type="predicted"/>
<dbReference type="OrthoDB" id="5965828at2759"/>
<dbReference type="PANTHER" id="PTHR47829:SF3">
    <property type="entry name" value="AMINOGLYCOSIDE PHOSPHOTRANSFERASE DOMAIN-CONTAINING PROTEIN"/>
    <property type="match status" value="1"/>
</dbReference>
<comment type="caution">
    <text evidence="1">The sequence shown here is derived from an EMBL/GenBank/DDBJ whole genome shotgun (WGS) entry which is preliminary data.</text>
</comment>
<protein>
    <submittedName>
        <fullName evidence="1">Acyl-CoA dehydrogenase family member 11</fullName>
    </submittedName>
</protein>
<evidence type="ECO:0000313" key="1">
    <source>
        <dbReference type="EMBL" id="PFX23767.1"/>
    </source>
</evidence>
<dbReference type="EMBL" id="LSMT01000197">
    <property type="protein sequence ID" value="PFX23767.1"/>
    <property type="molecule type" value="Genomic_DNA"/>
</dbReference>
<dbReference type="InterPro" id="IPR052898">
    <property type="entry name" value="ACAD10-like"/>
</dbReference>
<dbReference type="STRING" id="50429.A0A2B4S588"/>
<dbReference type="Proteomes" id="UP000225706">
    <property type="component" value="Unassembled WGS sequence"/>
</dbReference>
<dbReference type="Gene3D" id="3.90.1200.10">
    <property type="match status" value="1"/>
</dbReference>
<sequence>MLKVYTSAVRSVIEYAVPVWQSIPGYLSDKIESIQKRALKIIFPCADSYSEALELARVETLAYRRDKIWFLAPGIPSEKDLISQYCELRGLGDILPQHWNFYIALSFFRVAAIAQGIYARAIHGNASAKNASLFGNLVEPLACAGLKVALQAHKQKMPMENMSSIFQPSVKAQRLYKKMNAFMEKYVYPAEECPPLLKLQNDYVLVCDIILSLKLLRRLLTKKWTEIVVLEYF</sequence>
<accession>A0A2B4S588</accession>
<name>A0A2B4S588_STYPI</name>
<evidence type="ECO:0000313" key="2">
    <source>
        <dbReference type="Proteomes" id="UP000225706"/>
    </source>
</evidence>
<organism evidence="1 2">
    <name type="scientific">Stylophora pistillata</name>
    <name type="common">Smooth cauliflower coral</name>
    <dbReference type="NCBI Taxonomy" id="50429"/>
    <lineage>
        <taxon>Eukaryota</taxon>
        <taxon>Metazoa</taxon>
        <taxon>Cnidaria</taxon>
        <taxon>Anthozoa</taxon>
        <taxon>Hexacorallia</taxon>
        <taxon>Scleractinia</taxon>
        <taxon>Astrocoeniina</taxon>
        <taxon>Pocilloporidae</taxon>
        <taxon>Stylophora</taxon>
    </lineage>
</organism>
<dbReference type="PANTHER" id="PTHR47829">
    <property type="entry name" value="HYDROLASE, PUTATIVE (AFU_ORTHOLOGUE AFUA_1G12880)-RELATED"/>
    <property type="match status" value="1"/>
</dbReference>
<gene>
    <name evidence="1" type="primary">ACAD11</name>
    <name evidence="1" type="ORF">AWC38_SpisGene11682</name>
</gene>
<keyword evidence="2" id="KW-1185">Reference proteome</keyword>
<reference evidence="2" key="1">
    <citation type="journal article" date="2017" name="bioRxiv">
        <title>Comparative analysis of the genomes of Stylophora pistillata and Acropora digitifera provides evidence for extensive differences between species of corals.</title>
        <authorList>
            <person name="Voolstra C.R."/>
            <person name="Li Y."/>
            <person name="Liew Y.J."/>
            <person name="Baumgarten S."/>
            <person name="Zoccola D."/>
            <person name="Flot J.-F."/>
            <person name="Tambutte S."/>
            <person name="Allemand D."/>
            <person name="Aranda M."/>
        </authorList>
    </citation>
    <scope>NUCLEOTIDE SEQUENCE [LARGE SCALE GENOMIC DNA]</scope>
</reference>
<dbReference type="AlphaFoldDB" id="A0A2B4S588"/>